<gene>
    <name evidence="11" type="ORF">EV668_1638</name>
</gene>
<keyword evidence="12" id="KW-1185">Reference proteome</keyword>
<dbReference type="Pfam" id="PF03734">
    <property type="entry name" value="YkuD"/>
    <property type="match status" value="1"/>
</dbReference>
<dbReference type="PANTHER" id="PTHR41533:SF1">
    <property type="entry name" value="L,D-TRANSPEPTIDASE YCBB-RELATED"/>
    <property type="match status" value="1"/>
</dbReference>
<feature type="active site" description="Proton donor/acceptor" evidence="7">
    <location>
        <position position="398"/>
    </location>
</feature>
<feature type="chain" id="PRO_5020698716" evidence="9">
    <location>
        <begin position="22"/>
        <end position="524"/>
    </location>
</feature>
<feature type="region of interest" description="Disordered" evidence="8">
    <location>
        <begin position="493"/>
        <end position="524"/>
    </location>
</feature>
<keyword evidence="3" id="KW-0808">Transferase</keyword>
<feature type="compositionally biased region" description="Low complexity" evidence="8">
    <location>
        <begin position="65"/>
        <end position="97"/>
    </location>
</feature>
<feature type="region of interest" description="Disordered" evidence="8">
    <location>
        <begin position="27"/>
        <end position="143"/>
    </location>
</feature>
<organism evidence="11 12">
    <name type="scientific">Enterovirga rhinocerotis</name>
    <dbReference type="NCBI Taxonomy" id="1339210"/>
    <lineage>
        <taxon>Bacteria</taxon>
        <taxon>Pseudomonadati</taxon>
        <taxon>Pseudomonadota</taxon>
        <taxon>Alphaproteobacteria</taxon>
        <taxon>Hyphomicrobiales</taxon>
        <taxon>Methylobacteriaceae</taxon>
        <taxon>Enterovirga</taxon>
    </lineage>
</organism>
<feature type="compositionally biased region" description="Low complexity" evidence="8">
    <location>
        <begin position="29"/>
        <end position="54"/>
    </location>
</feature>
<feature type="active site" description="Nucleophile" evidence="7">
    <location>
        <position position="417"/>
    </location>
</feature>
<dbReference type="InterPro" id="IPR036366">
    <property type="entry name" value="PGBDSf"/>
</dbReference>
<feature type="domain" description="L,D-TPase catalytic" evidence="10">
    <location>
        <begin position="268"/>
        <end position="450"/>
    </location>
</feature>
<dbReference type="InterPro" id="IPR005490">
    <property type="entry name" value="LD_TPept_cat_dom"/>
</dbReference>
<dbReference type="InterPro" id="IPR036365">
    <property type="entry name" value="PGBD-like_sf"/>
</dbReference>
<protein>
    <submittedName>
        <fullName evidence="11">Putative peptidoglycan binding protein</fullName>
    </submittedName>
</protein>
<comment type="similarity">
    <text evidence="2">Belongs to the YkuD family.</text>
</comment>
<dbReference type="GO" id="GO:0008360">
    <property type="term" value="P:regulation of cell shape"/>
    <property type="evidence" value="ECO:0007669"/>
    <property type="project" value="UniProtKB-UniRule"/>
</dbReference>
<dbReference type="GO" id="GO:0009252">
    <property type="term" value="P:peptidoglycan biosynthetic process"/>
    <property type="evidence" value="ECO:0007669"/>
    <property type="project" value="UniProtKB-UniPathway"/>
</dbReference>
<dbReference type="EMBL" id="SNZR01000011">
    <property type="protein sequence ID" value="TDR94353.1"/>
    <property type="molecule type" value="Genomic_DNA"/>
</dbReference>
<dbReference type="AlphaFoldDB" id="A0A4R7C825"/>
<dbReference type="SUPFAM" id="SSF47090">
    <property type="entry name" value="PGBD-like"/>
    <property type="match status" value="1"/>
</dbReference>
<keyword evidence="4 7" id="KW-0133">Cell shape</keyword>
<dbReference type="UniPathway" id="UPA00219"/>
<keyword evidence="9" id="KW-0732">Signal</keyword>
<evidence type="ECO:0000256" key="4">
    <source>
        <dbReference type="ARBA" id="ARBA00022960"/>
    </source>
</evidence>
<evidence type="ECO:0000313" key="12">
    <source>
        <dbReference type="Proteomes" id="UP000295122"/>
    </source>
</evidence>
<proteinExistence type="inferred from homology"/>
<sequence>MRNVGLLAILSIALPVGAAHAEMVPPNGSVASSSPTSSPLPQAAGALLPGLGAPIEITPAPRLPPAEATVPRPRAATPRPSPASAGAAGTVPPSSASRPAIPKPRTVLAAPKVDQQAIDRPASKNPVPPPEPIKLSDDPRPTLGPDTFVSTMKAGERYQAIAEGGGWSSVPSEITRLKTGDDGPAIVALRRRLALTGDLPQQEASGSQFDDALRAGIRRFQARHGLEETGLVGPRTLVHLNISASQRVRQLQASATRLMGSKFAFGDRYVAVNIPSAAVEAVDRGVVARRYVAVIGRRERASPQVETRITSVNFNPTWTAPVSIIKKDIIPHVRKDPAYLAKMRIRLFDAQGQEVDPNTIDWSTNQAANYTVRQDAGADNSLGEIRIDMPNRHAVYMHDTPSKRLFARSMRAQSSGCVRVSGVKDLAAWLLETSPGPAGQGWSGIDIETAIAGGRRVDAKLSKPVPVAWVYMTGYGMADGSVHFRDDVYGLDEPPPLPEPKPAAIAAARAADPVVTSSITPARR</sequence>
<evidence type="ECO:0000256" key="3">
    <source>
        <dbReference type="ARBA" id="ARBA00022679"/>
    </source>
</evidence>
<evidence type="ECO:0000256" key="5">
    <source>
        <dbReference type="ARBA" id="ARBA00022984"/>
    </source>
</evidence>
<accession>A0A4R7C825</accession>
<dbReference type="Proteomes" id="UP000295122">
    <property type="component" value="Unassembled WGS sequence"/>
</dbReference>
<dbReference type="Gene3D" id="1.10.101.10">
    <property type="entry name" value="PGBD-like superfamily/PGBD"/>
    <property type="match status" value="1"/>
</dbReference>
<dbReference type="InterPro" id="IPR002477">
    <property type="entry name" value="Peptidoglycan-bd-like"/>
</dbReference>
<evidence type="ECO:0000256" key="8">
    <source>
        <dbReference type="SAM" id="MobiDB-lite"/>
    </source>
</evidence>
<dbReference type="CDD" id="cd16913">
    <property type="entry name" value="YkuD_like"/>
    <property type="match status" value="1"/>
</dbReference>
<comment type="pathway">
    <text evidence="1 7">Cell wall biogenesis; peptidoglycan biosynthesis.</text>
</comment>
<dbReference type="SUPFAM" id="SSF141523">
    <property type="entry name" value="L,D-transpeptidase catalytic domain-like"/>
    <property type="match status" value="1"/>
</dbReference>
<keyword evidence="6 7" id="KW-0961">Cell wall biogenesis/degradation</keyword>
<keyword evidence="5 7" id="KW-0573">Peptidoglycan synthesis</keyword>
<dbReference type="GO" id="GO:0004180">
    <property type="term" value="F:carboxypeptidase activity"/>
    <property type="evidence" value="ECO:0007669"/>
    <property type="project" value="UniProtKB-ARBA"/>
</dbReference>
<evidence type="ECO:0000259" key="10">
    <source>
        <dbReference type="PROSITE" id="PS52029"/>
    </source>
</evidence>
<comment type="caution">
    <text evidence="11">The sequence shown here is derived from an EMBL/GenBank/DDBJ whole genome shotgun (WGS) entry which is preliminary data.</text>
</comment>
<evidence type="ECO:0000256" key="2">
    <source>
        <dbReference type="ARBA" id="ARBA00005992"/>
    </source>
</evidence>
<dbReference type="Gene3D" id="2.40.440.10">
    <property type="entry name" value="L,D-transpeptidase catalytic domain-like"/>
    <property type="match status" value="1"/>
</dbReference>
<dbReference type="Pfam" id="PF01471">
    <property type="entry name" value="PG_binding_1"/>
    <property type="match status" value="1"/>
</dbReference>
<evidence type="ECO:0000256" key="1">
    <source>
        <dbReference type="ARBA" id="ARBA00004752"/>
    </source>
</evidence>
<dbReference type="PROSITE" id="PS52029">
    <property type="entry name" value="LD_TPASE"/>
    <property type="match status" value="1"/>
</dbReference>
<reference evidence="11 12" key="1">
    <citation type="submission" date="2019-03" db="EMBL/GenBank/DDBJ databases">
        <title>Genomic Encyclopedia of Type Strains, Phase IV (KMG-IV): sequencing the most valuable type-strain genomes for metagenomic binning, comparative biology and taxonomic classification.</title>
        <authorList>
            <person name="Goeker M."/>
        </authorList>
    </citation>
    <scope>NUCLEOTIDE SEQUENCE [LARGE SCALE GENOMIC DNA]</scope>
    <source>
        <strain evidence="11 12">DSM 25903</strain>
    </source>
</reference>
<name>A0A4R7C825_9HYPH</name>
<evidence type="ECO:0000313" key="11">
    <source>
        <dbReference type="EMBL" id="TDR94353.1"/>
    </source>
</evidence>
<dbReference type="GO" id="GO:0016740">
    <property type="term" value="F:transferase activity"/>
    <property type="evidence" value="ECO:0007669"/>
    <property type="project" value="UniProtKB-KW"/>
</dbReference>
<evidence type="ECO:0000256" key="7">
    <source>
        <dbReference type="PROSITE-ProRule" id="PRU01373"/>
    </source>
</evidence>
<evidence type="ECO:0000256" key="9">
    <source>
        <dbReference type="SAM" id="SignalP"/>
    </source>
</evidence>
<dbReference type="GO" id="GO:0071555">
    <property type="term" value="P:cell wall organization"/>
    <property type="evidence" value="ECO:0007669"/>
    <property type="project" value="UniProtKB-UniRule"/>
</dbReference>
<dbReference type="InterPro" id="IPR038063">
    <property type="entry name" value="Transpep_catalytic_dom"/>
</dbReference>
<feature type="compositionally biased region" description="Low complexity" evidence="8">
    <location>
        <begin position="502"/>
        <end position="513"/>
    </location>
</feature>
<feature type="signal peptide" evidence="9">
    <location>
        <begin position="1"/>
        <end position="21"/>
    </location>
</feature>
<dbReference type="InterPro" id="IPR052905">
    <property type="entry name" value="LD-transpeptidase_YkuD-like"/>
</dbReference>
<evidence type="ECO:0000256" key="6">
    <source>
        <dbReference type="ARBA" id="ARBA00023316"/>
    </source>
</evidence>
<dbReference type="PANTHER" id="PTHR41533">
    <property type="entry name" value="L,D-TRANSPEPTIDASE HI_1667-RELATED"/>
    <property type="match status" value="1"/>
</dbReference>
<feature type="compositionally biased region" description="Polar residues" evidence="8">
    <location>
        <begin position="515"/>
        <end position="524"/>
    </location>
</feature>